<dbReference type="OrthoDB" id="6274593at2759"/>
<evidence type="ECO:0000313" key="4">
    <source>
        <dbReference type="WBParaSite" id="HNAJ_0000342701-mRNA-1"/>
    </source>
</evidence>
<accession>A0A0R3T8N9</accession>
<feature type="transmembrane region" description="Helical" evidence="1">
    <location>
        <begin position="223"/>
        <end position="247"/>
    </location>
</feature>
<feature type="transmembrane region" description="Helical" evidence="1">
    <location>
        <begin position="145"/>
        <end position="168"/>
    </location>
</feature>
<feature type="transmembrane region" description="Helical" evidence="1">
    <location>
        <begin position="368"/>
        <end position="387"/>
    </location>
</feature>
<reference evidence="4" key="1">
    <citation type="submission" date="2017-02" db="UniProtKB">
        <authorList>
            <consortium name="WormBaseParasite"/>
        </authorList>
    </citation>
    <scope>IDENTIFICATION</scope>
</reference>
<feature type="transmembrane region" description="Helical" evidence="1">
    <location>
        <begin position="62"/>
        <end position="89"/>
    </location>
</feature>
<keyword evidence="1" id="KW-0472">Membrane</keyword>
<dbReference type="AlphaFoldDB" id="A0A0R3T8N9"/>
<proteinExistence type="predicted"/>
<dbReference type="Proteomes" id="UP000278807">
    <property type="component" value="Unassembled WGS sequence"/>
</dbReference>
<feature type="transmembrane region" description="Helical" evidence="1">
    <location>
        <begin position="180"/>
        <end position="202"/>
    </location>
</feature>
<evidence type="ECO:0000313" key="2">
    <source>
        <dbReference type="EMBL" id="VDN99285.1"/>
    </source>
</evidence>
<gene>
    <name evidence="2" type="ORF">HNAJ_LOCUS3426</name>
</gene>
<evidence type="ECO:0000256" key="1">
    <source>
        <dbReference type="SAM" id="Phobius"/>
    </source>
</evidence>
<feature type="transmembrane region" description="Helical" evidence="1">
    <location>
        <begin position="275"/>
        <end position="298"/>
    </location>
</feature>
<keyword evidence="1" id="KW-1133">Transmembrane helix</keyword>
<protein>
    <submittedName>
        <fullName evidence="4">G protein-coupled receptor</fullName>
    </submittedName>
</protein>
<keyword evidence="3" id="KW-1185">Reference proteome</keyword>
<evidence type="ECO:0000313" key="3">
    <source>
        <dbReference type="Proteomes" id="UP000278807"/>
    </source>
</evidence>
<organism evidence="4">
    <name type="scientific">Rodentolepis nana</name>
    <name type="common">Dwarf tapeworm</name>
    <name type="synonym">Hymenolepis nana</name>
    <dbReference type="NCBI Taxonomy" id="102285"/>
    <lineage>
        <taxon>Eukaryota</taxon>
        <taxon>Metazoa</taxon>
        <taxon>Spiralia</taxon>
        <taxon>Lophotrochozoa</taxon>
        <taxon>Platyhelminthes</taxon>
        <taxon>Cestoda</taxon>
        <taxon>Eucestoda</taxon>
        <taxon>Cyclophyllidea</taxon>
        <taxon>Hymenolepididae</taxon>
        <taxon>Rodentolepis</taxon>
    </lineage>
</organism>
<dbReference type="WBParaSite" id="HNAJ_0000342701-mRNA-1">
    <property type="protein sequence ID" value="HNAJ_0000342701-mRNA-1"/>
    <property type="gene ID" value="HNAJ_0000342701"/>
</dbReference>
<name>A0A0R3T8N9_RODNA</name>
<dbReference type="EMBL" id="UZAE01002003">
    <property type="protein sequence ID" value="VDN99285.1"/>
    <property type="molecule type" value="Genomic_DNA"/>
</dbReference>
<sequence>MNPRSLIPRGRNQYSVPLSNMGCHKFDTQDHFDLFIRKVFINQGSLTFLDAFSLCLSTTDKAIFTSICVIVAATGIISSLCIITANVLYRIRFQRESDFFTSGERRRRTTKRFSINPFKVEITQENRFSYFDALSSQAKFRYSHVVFAIAVFNLLASLFLIPLSVITICGWSPSVMAENYFIIICATWSVLQILFMSAFFFVNTTIQFFSIVSPLTFTLRRSPLWATFLFVVGICVVQSFLMVSMIFNQLTFLVSSLQSGVSNEIIFKTITGYRVILTFPIVVYALTWICTIIMYAFIIRHMHAAIENVYKITEITPRSMPYQQSLWQKVTKKNIQKCMILGAGTTVFYVLELPLVITVYRAIPPCKWTVLAHLTVHAVTPLMHITLSKSFRTMLYGITSSRRRVFTRISSIS</sequence>
<feature type="transmembrane region" description="Helical" evidence="1">
    <location>
        <begin position="338"/>
        <end position="362"/>
    </location>
</feature>
<reference evidence="2 3" key="2">
    <citation type="submission" date="2018-11" db="EMBL/GenBank/DDBJ databases">
        <authorList>
            <consortium name="Pathogen Informatics"/>
        </authorList>
    </citation>
    <scope>NUCLEOTIDE SEQUENCE [LARGE SCALE GENOMIC DNA]</scope>
</reference>
<keyword evidence="1" id="KW-0812">Transmembrane</keyword>